<name>A0A151NF44_ALLMI</name>
<dbReference type="AlphaFoldDB" id="A0A151NF44"/>
<dbReference type="Proteomes" id="UP000050525">
    <property type="component" value="Unassembled WGS sequence"/>
</dbReference>
<organism evidence="1 2">
    <name type="scientific">Alligator mississippiensis</name>
    <name type="common">American alligator</name>
    <dbReference type="NCBI Taxonomy" id="8496"/>
    <lineage>
        <taxon>Eukaryota</taxon>
        <taxon>Metazoa</taxon>
        <taxon>Chordata</taxon>
        <taxon>Craniata</taxon>
        <taxon>Vertebrata</taxon>
        <taxon>Euteleostomi</taxon>
        <taxon>Archelosauria</taxon>
        <taxon>Archosauria</taxon>
        <taxon>Crocodylia</taxon>
        <taxon>Alligatoridae</taxon>
        <taxon>Alligatorinae</taxon>
        <taxon>Alligator</taxon>
    </lineage>
</organism>
<keyword evidence="2" id="KW-1185">Reference proteome</keyword>
<protein>
    <submittedName>
        <fullName evidence="1">Uncharacterized protein</fullName>
    </submittedName>
</protein>
<evidence type="ECO:0000313" key="2">
    <source>
        <dbReference type="Proteomes" id="UP000050525"/>
    </source>
</evidence>
<sequence length="163" mass="18171">MFAGSGYNTEGNWTLSIFKFVEQSSIMLQGPDHQKNKTQEMTDEITNTVMGCVVSSNDGTQRKWPADHQDVCREGEEENQPHCFPDSHLACLHQENVEEPALALEAQTAGIYTDTVQAWDTEDSLYTCELETMSEDTGKKDPPIPEEMGVHTAGISKKTVLLF</sequence>
<gene>
    <name evidence="1" type="ORF">Y1Q_0001051</name>
</gene>
<evidence type="ECO:0000313" key="1">
    <source>
        <dbReference type="EMBL" id="KYO35165.1"/>
    </source>
</evidence>
<accession>A0A151NF44</accession>
<dbReference type="EMBL" id="AKHW03003207">
    <property type="protein sequence ID" value="KYO35165.1"/>
    <property type="molecule type" value="Genomic_DNA"/>
</dbReference>
<proteinExistence type="predicted"/>
<reference evidence="1 2" key="1">
    <citation type="journal article" date="2012" name="Genome Biol.">
        <title>Sequencing three crocodilian genomes to illuminate the evolution of archosaurs and amniotes.</title>
        <authorList>
            <person name="St John J.A."/>
            <person name="Braun E.L."/>
            <person name="Isberg S.R."/>
            <person name="Miles L.G."/>
            <person name="Chong A.Y."/>
            <person name="Gongora J."/>
            <person name="Dalzell P."/>
            <person name="Moran C."/>
            <person name="Bed'hom B."/>
            <person name="Abzhanov A."/>
            <person name="Burgess S.C."/>
            <person name="Cooksey A.M."/>
            <person name="Castoe T.A."/>
            <person name="Crawford N.G."/>
            <person name="Densmore L.D."/>
            <person name="Drew J.C."/>
            <person name="Edwards S.V."/>
            <person name="Faircloth B.C."/>
            <person name="Fujita M.K."/>
            <person name="Greenwold M.J."/>
            <person name="Hoffmann F.G."/>
            <person name="Howard J.M."/>
            <person name="Iguchi T."/>
            <person name="Janes D.E."/>
            <person name="Khan S.Y."/>
            <person name="Kohno S."/>
            <person name="de Koning A.J."/>
            <person name="Lance S.L."/>
            <person name="McCarthy F.M."/>
            <person name="McCormack J.E."/>
            <person name="Merchant M.E."/>
            <person name="Peterson D.G."/>
            <person name="Pollock D.D."/>
            <person name="Pourmand N."/>
            <person name="Raney B.J."/>
            <person name="Roessler K.A."/>
            <person name="Sanford J.R."/>
            <person name="Sawyer R.H."/>
            <person name="Schmidt C.J."/>
            <person name="Triplett E.W."/>
            <person name="Tuberville T.D."/>
            <person name="Venegas-Anaya M."/>
            <person name="Howard J.T."/>
            <person name="Jarvis E.D."/>
            <person name="Guillette L.J.Jr."/>
            <person name="Glenn T.C."/>
            <person name="Green R.E."/>
            <person name="Ray D.A."/>
        </authorList>
    </citation>
    <scope>NUCLEOTIDE SEQUENCE [LARGE SCALE GENOMIC DNA]</scope>
    <source>
        <strain evidence="1">KSC_2009_1</strain>
    </source>
</reference>
<comment type="caution">
    <text evidence="1">The sequence shown here is derived from an EMBL/GenBank/DDBJ whole genome shotgun (WGS) entry which is preliminary data.</text>
</comment>